<dbReference type="AlphaFoldDB" id="A0A0K2VMP4"/>
<proteinExistence type="predicted"/>
<feature type="chain" id="PRO_5005489821" evidence="1">
    <location>
        <begin position="23"/>
        <end position="685"/>
    </location>
</feature>
<reference evidence="3" key="1">
    <citation type="submission" date="2014-08" db="EMBL/GenBank/DDBJ databases">
        <authorList>
            <person name="Edwards T."/>
        </authorList>
    </citation>
    <scope>NUCLEOTIDE SEQUENCE [LARGE SCALE GENOMIC DNA]</scope>
</reference>
<dbReference type="EMBL" id="CCND01000001">
    <property type="protein sequence ID" value="CDX49158.1"/>
    <property type="molecule type" value="Genomic_DNA"/>
</dbReference>
<gene>
    <name evidence="2" type="ORF">MPL1032_10219</name>
</gene>
<dbReference type="Proteomes" id="UP000182888">
    <property type="component" value="Unassembled WGS sequence"/>
</dbReference>
<evidence type="ECO:0000313" key="3">
    <source>
        <dbReference type="Proteomes" id="UP000182888"/>
    </source>
</evidence>
<feature type="signal peptide" evidence="1">
    <location>
        <begin position="1"/>
        <end position="22"/>
    </location>
</feature>
<organism evidence="2 3">
    <name type="scientific">Mesorhizobium plurifarium</name>
    <dbReference type="NCBI Taxonomy" id="69974"/>
    <lineage>
        <taxon>Bacteria</taxon>
        <taxon>Pseudomonadati</taxon>
        <taxon>Pseudomonadota</taxon>
        <taxon>Alphaproteobacteria</taxon>
        <taxon>Hyphomicrobiales</taxon>
        <taxon>Phyllobacteriaceae</taxon>
        <taxon>Mesorhizobium</taxon>
    </lineage>
</organism>
<accession>A0A0K2VMP4</accession>
<name>A0A0K2VMP4_MESPL</name>
<keyword evidence="1" id="KW-0732">Signal</keyword>
<evidence type="ECO:0000313" key="2">
    <source>
        <dbReference type="EMBL" id="CDX49158.1"/>
    </source>
</evidence>
<dbReference type="PROSITE" id="PS51257">
    <property type="entry name" value="PROKAR_LIPOPROTEIN"/>
    <property type="match status" value="1"/>
</dbReference>
<protein>
    <submittedName>
        <fullName evidence="2">Uncharacterized protein</fullName>
    </submittedName>
</protein>
<sequence length="685" mass="73194">MKTRILCAGAALAAAILLSACSDPEKDANALFVQAADIISKSASQAPIERLKGLQDAKAKLDQMSSGDLAKTAAAVKVASGDKVGGLTKEELDAAITALEGSPEVCGALKTEGCAKSLFETVSKQIETDPSKTGDAMDIALHLELAGMHDLSERISTAVLKVSGIGPQTDDTSKLQAVFGPLAISQTRLMPAVAASGGTGALWGMVDWTTALLPKQFRQQFAVSQKFGMIGLFLSAKDVTTALAVFNALPNEVKANAAGEIVSGLGYVDEERFASLKPLLETIKALGNDRANTEIRKIETKFASLDEYLKIKATAVGEDAGHDLDNSYLNGSWQRLSLDDKLRLFSQMDESLRKTYGDWLIPVALKAKQEGDDASAAKIIEVAGTQVPPDSESGHKLAMARILLGGPTTAQSVKEAIDSYVLPVMGSEDAAVRCKDLFGYLSILKQGKLVMDAMPDCSRAFETAKGAYVLVLTAAEDAGVAAMEAGPDVYNQWLSFVQKQPYWSGDLKVFIGRNLLYSGMVDQSRTLLADPKLEPRQRKEMVENLFIYLADKNSPDALDAYDELSKAVGHPFNGFRTDTPFFDVLIQKRPEQVAEALFANPDYGSHRLIDKASPDQVIAVSASIKDSVARAGAMEAGFDRMKGEVSKRAEDAAWNLGPDALAAAKQLSAFFAAKHRGSEKKPSGS</sequence>
<evidence type="ECO:0000256" key="1">
    <source>
        <dbReference type="SAM" id="SignalP"/>
    </source>
</evidence>